<feature type="region of interest" description="Disordered" evidence="1">
    <location>
        <begin position="1"/>
        <end position="31"/>
    </location>
</feature>
<sequence length="75" mass="8098">MASPDQHRITTVSDTRTQMTSSNSNTSTDHGFTTLLVPVTLRNRHALESTAAAGVVRSGRTTHSHALPHQPPESH</sequence>
<feature type="region of interest" description="Disordered" evidence="1">
    <location>
        <begin position="51"/>
        <end position="75"/>
    </location>
</feature>
<comment type="caution">
    <text evidence="2">The sequence shown here is derived from an EMBL/GenBank/DDBJ whole genome shotgun (WGS) entry which is preliminary data.</text>
</comment>
<accession>A0AAE1P932</accession>
<reference evidence="2" key="1">
    <citation type="submission" date="2023-11" db="EMBL/GenBank/DDBJ databases">
        <title>Genome assemblies of two species of porcelain crab, Petrolisthes cinctipes and Petrolisthes manimaculis (Anomura: Porcellanidae).</title>
        <authorList>
            <person name="Angst P."/>
        </authorList>
    </citation>
    <scope>NUCLEOTIDE SEQUENCE</scope>
    <source>
        <strain evidence="2">PB745_02</strain>
        <tissue evidence="2">Gill</tissue>
    </source>
</reference>
<protein>
    <submittedName>
        <fullName evidence="2">Uncharacterized protein</fullName>
    </submittedName>
</protein>
<dbReference type="EMBL" id="JAWZYT010002576">
    <property type="protein sequence ID" value="KAK4303481.1"/>
    <property type="molecule type" value="Genomic_DNA"/>
</dbReference>
<name>A0AAE1P932_9EUCA</name>
<evidence type="ECO:0000256" key="1">
    <source>
        <dbReference type="SAM" id="MobiDB-lite"/>
    </source>
</evidence>
<dbReference type="Proteomes" id="UP001292094">
    <property type="component" value="Unassembled WGS sequence"/>
</dbReference>
<evidence type="ECO:0000313" key="2">
    <source>
        <dbReference type="EMBL" id="KAK4303481.1"/>
    </source>
</evidence>
<proteinExistence type="predicted"/>
<organism evidence="2 3">
    <name type="scientific">Petrolisthes manimaculis</name>
    <dbReference type="NCBI Taxonomy" id="1843537"/>
    <lineage>
        <taxon>Eukaryota</taxon>
        <taxon>Metazoa</taxon>
        <taxon>Ecdysozoa</taxon>
        <taxon>Arthropoda</taxon>
        <taxon>Crustacea</taxon>
        <taxon>Multicrustacea</taxon>
        <taxon>Malacostraca</taxon>
        <taxon>Eumalacostraca</taxon>
        <taxon>Eucarida</taxon>
        <taxon>Decapoda</taxon>
        <taxon>Pleocyemata</taxon>
        <taxon>Anomura</taxon>
        <taxon>Galatheoidea</taxon>
        <taxon>Porcellanidae</taxon>
        <taxon>Petrolisthes</taxon>
    </lineage>
</organism>
<keyword evidence="3" id="KW-1185">Reference proteome</keyword>
<evidence type="ECO:0000313" key="3">
    <source>
        <dbReference type="Proteomes" id="UP001292094"/>
    </source>
</evidence>
<dbReference type="AlphaFoldDB" id="A0AAE1P932"/>
<feature type="compositionally biased region" description="Polar residues" evidence="1">
    <location>
        <begin position="9"/>
        <end position="19"/>
    </location>
</feature>
<gene>
    <name evidence="2" type="ORF">Pmani_024490</name>
</gene>